<dbReference type="EMBL" id="WSEK01000004">
    <property type="protein sequence ID" value="MVQ50159.1"/>
    <property type="molecule type" value="Genomic_DNA"/>
</dbReference>
<proteinExistence type="predicted"/>
<evidence type="ECO:0000259" key="1">
    <source>
        <dbReference type="PROSITE" id="PS51819"/>
    </source>
</evidence>
<dbReference type="Proteomes" id="UP000473525">
    <property type="component" value="Unassembled WGS sequence"/>
</dbReference>
<comment type="caution">
    <text evidence="2">The sequence shown here is derived from an EMBL/GenBank/DDBJ whole genome shotgun (WGS) entry which is preliminary data.</text>
</comment>
<sequence length="127" mass="13612">MTDWYGTTLALDVELEFALDHVDLRGAMLRSRHGWRLELLCRPGSAAGLQAADPVEAALTRGFGHVALDVPDVDAAYAALLAAGATDRMSPRPSPEPGVRMAYVADPEGNLIELLDRTTPNNQGENS</sequence>
<reference evidence="2 3" key="1">
    <citation type="submission" date="2019-12" db="EMBL/GenBank/DDBJ databases">
        <authorList>
            <person name="Huq M.A."/>
        </authorList>
    </citation>
    <scope>NUCLEOTIDE SEQUENCE [LARGE SCALE GENOMIC DNA]</scope>
    <source>
        <strain evidence="2 3">MAH-18</strain>
    </source>
</reference>
<name>A0A6L6XSH6_9ACTN</name>
<gene>
    <name evidence="2" type="ORF">GON03_13290</name>
</gene>
<evidence type="ECO:0000313" key="2">
    <source>
        <dbReference type="EMBL" id="MVQ50159.1"/>
    </source>
</evidence>
<dbReference type="InterPro" id="IPR004360">
    <property type="entry name" value="Glyas_Fos-R_dOase_dom"/>
</dbReference>
<protein>
    <submittedName>
        <fullName evidence="2">VOC family protein</fullName>
    </submittedName>
</protein>
<dbReference type="InterPro" id="IPR037523">
    <property type="entry name" value="VOC_core"/>
</dbReference>
<dbReference type="AlphaFoldDB" id="A0A6L6XSH6"/>
<organism evidence="2 3">
    <name type="scientific">Nocardioides agri</name>
    <dbReference type="NCBI Taxonomy" id="2682843"/>
    <lineage>
        <taxon>Bacteria</taxon>
        <taxon>Bacillati</taxon>
        <taxon>Actinomycetota</taxon>
        <taxon>Actinomycetes</taxon>
        <taxon>Propionibacteriales</taxon>
        <taxon>Nocardioidaceae</taxon>
        <taxon>Nocardioides</taxon>
    </lineage>
</organism>
<dbReference type="Pfam" id="PF00903">
    <property type="entry name" value="Glyoxalase"/>
    <property type="match status" value="1"/>
</dbReference>
<keyword evidence="3" id="KW-1185">Reference proteome</keyword>
<feature type="domain" description="VOC" evidence="1">
    <location>
        <begin position="1"/>
        <end position="117"/>
    </location>
</feature>
<dbReference type="SUPFAM" id="SSF54593">
    <property type="entry name" value="Glyoxalase/Bleomycin resistance protein/Dihydroxybiphenyl dioxygenase"/>
    <property type="match status" value="1"/>
</dbReference>
<dbReference type="PROSITE" id="PS51819">
    <property type="entry name" value="VOC"/>
    <property type="match status" value="1"/>
</dbReference>
<accession>A0A6L6XSH6</accession>
<dbReference type="Gene3D" id="3.10.180.10">
    <property type="entry name" value="2,3-Dihydroxybiphenyl 1,2-Dioxygenase, domain 1"/>
    <property type="match status" value="1"/>
</dbReference>
<dbReference type="InterPro" id="IPR029068">
    <property type="entry name" value="Glyas_Bleomycin-R_OHBP_Dase"/>
</dbReference>
<evidence type="ECO:0000313" key="3">
    <source>
        <dbReference type="Proteomes" id="UP000473525"/>
    </source>
</evidence>